<dbReference type="Pfam" id="PF13489">
    <property type="entry name" value="Methyltransf_23"/>
    <property type="match status" value="1"/>
</dbReference>
<dbReference type="Gene3D" id="3.40.50.150">
    <property type="entry name" value="Vaccinia Virus protein VP39"/>
    <property type="match status" value="1"/>
</dbReference>
<dbReference type="CDD" id="cd02440">
    <property type="entry name" value="AdoMet_MTases"/>
    <property type="match status" value="1"/>
</dbReference>
<accession>A0ABU2C2P6</accession>
<dbReference type="EMBL" id="JAVDXT010000001">
    <property type="protein sequence ID" value="MDR7375599.1"/>
    <property type="molecule type" value="Genomic_DNA"/>
</dbReference>
<dbReference type="Proteomes" id="UP001180487">
    <property type="component" value="Unassembled WGS sequence"/>
</dbReference>
<organism evidence="1 2">
    <name type="scientific">Rhodoferax ferrireducens</name>
    <dbReference type="NCBI Taxonomy" id="192843"/>
    <lineage>
        <taxon>Bacteria</taxon>
        <taxon>Pseudomonadati</taxon>
        <taxon>Pseudomonadota</taxon>
        <taxon>Betaproteobacteria</taxon>
        <taxon>Burkholderiales</taxon>
        <taxon>Comamonadaceae</taxon>
        <taxon>Rhodoferax</taxon>
    </lineage>
</organism>
<comment type="caution">
    <text evidence="1">The sequence shown here is derived from an EMBL/GenBank/DDBJ whole genome shotgun (WGS) entry which is preliminary data.</text>
</comment>
<dbReference type="SUPFAM" id="SSF53335">
    <property type="entry name" value="S-adenosyl-L-methionine-dependent methyltransferases"/>
    <property type="match status" value="1"/>
</dbReference>
<dbReference type="PANTHER" id="PTHR43861">
    <property type="entry name" value="TRANS-ACONITATE 2-METHYLTRANSFERASE-RELATED"/>
    <property type="match status" value="1"/>
</dbReference>
<reference evidence="1 2" key="1">
    <citation type="submission" date="2023-07" db="EMBL/GenBank/DDBJ databases">
        <title>Sorghum-associated microbial communities from plants grown in Nebraska, USA.</title>
        <authorList>
            <person name="Schachtman D."/>
        </authorList>
    </citation>
    <scope>NUCLEOTIDE SEQUENCE [LARGE SCALE GENOMIC DNA]</scope>
    <source>
        <strain evidence="1 2">BE313</strain>
    </source>
</reference>
<evidence type="ECO:0000313" key="2">
    <source>
        <dbReference type="Proteomes" id="UP001180487"/>
    </source>
</evidence>
<dbReference type="InterPro" id="IPR029063">
    <property type="entry name" value="SAM-dependent_MTases_sf"/>
</dbReference>
<sequence length="246" mass="27131">MSYENYEITQGWDEAAFGSFTSEQAAYYSAELRRCGLASSQHLHVLDIGFGNGTFLGWCRNKGWQCDGVEINDRLITRASKHGYITKNNVSDFSFDSLQKPYDLITAFDVLEHIDRNSLVPFLSSLDKVCSPQTLLMLRFPNGDNPFSMPIQNGDVTHATAIGQMMLRQVAQLAGFEVIALGGPCQPLRGTSMSRRLLLAVGNPIRWAIGTIIKHLFMGGMPVTFSANLLAVLRRSNATTASTCLD</sequence>
<evidence type="ECO:0008006" key="3">
    <source>
        <dbReference type="Google" id="ProtNLM"/>
    </source>
</evidence>
<gene>
    <name evidence="1" type="ORF">J2X19_000257</name>
</gene>
<protein>
    <recommendedName>
        <fullName evidence="3">Methyltransferase type 12</fullName>
    </recommendedName>
</protein>
<proteinExistence type="predicted"/>
<dbReference type="PANTHER" id="PTHR43861:SF6">
    <property type="entry name" value="METHYLTRANSFERASE TYPE 11"/>
    <property type="match status" value="1"/>
</dbReference>
<keyword evidence="2" id="KW-1185">Reference proteome</keyword>
<evidence type="ECO:0000313" key="1">
    <source>
        <dbReference type="EMBL" id="MDR7375599.1"/>
    </source>
</evidence>
<name>A0ABU2C2P6_9BURK</name>
<dbReference type="RefSeq" id="WP_310369938.1">
    <property type="nucleotide sequence ID" value="NZ_JAVDXT010000001.1"/>
</dbReference>